<keyword evidence="2" id="KW-1185">Reference proteome</keyword>
<gene>
    <name evidence="1" type="ORF">BV25DRAFT_1838915</name>
</gene>
<accession>A0ACB8SZ71</accession>
<evidence type="ECO:0000313" key="2">
    <source>
        <dbReference type="Proteomes" id="UP000814140"/>
    </source>
</evidence>
<protein>
    <submittedName>
        <fullName evidence="1">Uncharacterized protein</fullName>
    </submittedName>
</protein>
<reference evidence="1" key="1">
    <citation type="submission" date="2021-03" db="EMBL/GenBank/DDBJ databases">
        <authorList>
            <consortium name="DOE Joint Genome Institute"/>
            <person name="Ahrendt S."/>
            <person name="Looney B.P."/>
            <person name="Miyauchi S."/>
            <person name="Morin E."/>
            <person name="Drula E."/>
            <person name="Courty P.E."/>
            <person name="Chicoki N."/>
            <person name="Fauchery L."/>
            <person name="Kohler A."/>
            <person name="Kuo A."/>
            <person name="Labutti K."/>
            <person name="Pangilinan J."/>
            <person name="Lipzen A."/>
            <person name="Riley R."/>
            <person name="Andreopoulos W."/>
            <person name="He G."/>
            <person name="Johnson J."/>
            <person name="Barry K.W."/>
            <person name="Grigoriev I.V."/>
            <person name="Nagy L."/>
            <person name="Hibbett D."/>
            <person name="Henrissat B."/>
            <person name="Matheny P.B."/>
            <person name="Labbe J."/>
            <person name="Martin F."/>
        </authorList>
    </citation>
    <scope>NUCLEOTIDE SEQUENCE</scope>
    <source>
        <strain evidence="1">HHB10654</strain>
    </source>
</reference>
<sequence length="136" mass="15421">MDRQVIVDVMVTVHNAGFKHKHLKDRHPLIQDGNVRLISFEKATQEPCDRSAAIVVGGLEPYAEELECDELYTFGGVSCWGELHPLEVLDNPHALAELGPKSDSIEHRLEKAYTVIERYLEKYEPEKWAARQAEPG</sequence>
<comment type="caution">
    <text evidence="1">The sequence shown here is derived from an EMBL/GenBank/DDBJ whole genome shotgun (WGS) entry which is preliminary data.</text>
</comment>
<organism evidence="1 2">
    <name type="scientific">Artomyces pyxidatus</name>
    <dbReference type="NCBI Taxonomy" id="48021"/>
    <lineage>
        <taxon>Eukaryota</taxon>
        <taxon>Fungi</taxon>
        <taxon>Dikarya</taxon>
        <taxon>Basidiomycota</taxon>
        <taxon>Agaricomycotina</taxon>
        <taxon>Agaricomycetes</taxon>
        <taxon>Russulales</taxon>
        <taxon>Auriscalpiaceae</taxon>
        <taxon>Artomyces</taxon>
    </lineage>
</organism>
<dbReference type="Proteomes" id="UP000814140">
    <property type="component" value="Unassembled WGS sequence"/>
</dbReference>
<evidence type="ECO:0000313" key="1">
    <source>
        <dbReference type="EMBL" id="KAI0061392.1"/>
    </source>
</evidence>
<dbReference type="EMBL" id="MU277212">
    <property type="protein sequence ID" value="KAI0061392.1"/>
    <property type="molecule type" value="Genomic_DNA"/>
</dbReference>
<proteinExistence type="predicted"/>
<name>A0ACB8SZ71_9AGAM</name>
<reference evidence="1" key="2">
    <citation type="journal article" date="2022" name="New Phytol.">
        <title>Evolutionary transition to the ectomycorrhizal habit in the genomes of a hyperdiverse lineage of mushroom-forming fungi.</title>
        <authorList>
            <person name="Looney B."/>
            <person name="Miyauchi S."/>
            <person name="Morin E."/>
            <person name="Drula E."/>
            <person name="Courty P.E."/>
            <person name="Kohler A."/>
            <person name="Kuo A."/>
            <person name="LaButti K."/>
            <person name="Pangilinan J."/>
            <person name="Lipzen A."/>
            <person name="Riley R."/>
            <person name="Andreopoulos W."/>
            <person name="He G."/>
            <person name="Johnson J."/>
            <person name="Nolan M."/>
            <person name="Tritt A."/>
            <person name="Barry K.W."/>
            <person name="Grigoriev I.V."/>
            <person name="Nagy L.G."/>
            <person name="Hibbett D."/>
            <person name="Henrissat B."/>
            <person name="Matheny P.B."/>
            <person name="Labbe J."/>
            <person name="Martin F.M."/>
        </authorList>
    </citation>
    <scope>NUCLEOTIDE SEQUENCE</scope>
    <source>
        <strain evidence="1">HHB10654</strain>
    </source>
</reference>